<dbReference type="InterPro" id="IPR016047">
    <property type="entry name" value="M23ase_b-sheet_dom"/>
</dbReference>
<dbReference type="PANTHER" id="PTHR21666">
    <property type="entry name" value="PEPTIDASE-RELATED"/>
    <property type="match status" value="1"/>
</dbReference>
<name>A0ABV1E1X0_9FIRM</name>
<keyword evidence="2" id="KW-0812">Transmembrane</keyword>
<keyword evidence="5" id="KW-1185">Reference proteome</keyword>
<proteinExistence type="predicted"/>
<evidence type="ECO:0000256" key="1">
    <source>
        <dbReference type="SAM" id="MobiDB-lite"/>
    </source>
</evidence>
<evidence type="ECO:0000256" key="2">
    <source>
        <dbReference type="SAM" id="Phobius"/>
    </source>
</evidence>
<dbReference type="PANTHER" id="PTHR21666:SF270">
    <property type="entry name" value="MUREIN HYDROLASE ACTIVATOR ENVC"/>
    <property type="match status" value="1"/>
</dbReference>
<feature type="compositionally biased region" description="Low complexity" evidence="1">
    <location>
        <begin position="81"/>
        <end position="107"/>
    </location>
</feature>
<dbReference type="InterPro" id="IPR050570">
    <property type="entry name" value="Cell_wall_metabolism_enzyme"/>
</dbReference>
<feature type="region of interest" description="Disordered" evidence="1">
    <location>
        <begin position="69"/>
        <end position="114"/>
    </location>
</feature>
<keyword evidence="2" id="KW-1133">Transmembrane helix</keyword>
<gene>
    <name evidence="4" type="ORF">WMO26_10685</name>
</gene>
<sequence length="247" mass="26186">MGNMRFEKTKFGKFWSGKGFYVALAICMVAVGGVAWGAFDGFGILNTEDPAQSSSNTVVDYNYNEPAGNTVSGVPIEDNSDPASSSEPVSSAPTSSSEAPSSQPAEPTNTTPSYVYPAGTSVLKEFSGEALVYSETMKDWRAHEAVDFELEKGAIVRAMTDGVVKSVYDDDLLGKVVEIDHGNNLVASYCGLGNTVSVRKGDEIKVGQQIGTIGDVPCEIAESAHLHLILTQDGETIDAAKFLSEQP</sequence>
<dbReference type="InterPro" id="IPR011055">
    <property type="entry name" value="Dup_hybrid_motif"/>
</dbReference>
<dbReference type="Proteomes" id="UP001489509">
    <property type="component" value="Unassembled WGS sequence"/>
</dbReference>
<protein>
    <submittedName>
        <fullName evidence="4">Peptidoglycan DD-metalloendopeptidase family protein</fullName>
    </submittedName>
</protein>
<dbReference type="SUPFAM" id="SSF51261">
    <property type="entry name" value="Duplicated hybrid motif"/>
    <property type="match status" value="1"/>
</dbReference>
<feature type="domain" description="M23ase beta-sheet core" evidence="3">
    <location>
        <begin position="142"/>
        <end position="238"/>
    </location>
</feature>
<organism evidence="4 5">
    <name type="scientific">Solibaculum intestinale</name>
    <dbReference type="NCBI Taxonomy" id="3133165"/>
    <lineage>
        <taxon>Bacteria</taxon>
        <taxon>Bacillati</taxon>
        <taxon>Bacillota</taxon>
        <taxon>Clostridia</taxon>
        <taxon>Eubacteriales</taxon>
        <taxon>Oscillospiraceae</taxon>
        <taxon>Solibaculum</taxon>
    </lineage>
</organism>
<keyword evidence="2" id="KW-0472">Membrane</keyword>
<feature type="transmembrane region" description="Helical" evidence="2">
    <location>
        <begin position="20"/>
        <end position="39"/>
    </location>
</feature>
<comment type="caution">
    <text evidence="4">The sequence shown here is derived from an EMBL/GenBank/DDBJ whole genome shotgun (WGS) entry which is preliminary data.</text>
</comment>
<evidence type="ECO:0000313" key="5">
    <source>
        <dbReference type="Proteomes" id="UP001489509"/>
    </source>
</evidence>
<evidence type="ECO:0000259" key="3">
    <source>
        <dbReference type="Pfam" id="PF01551"/>
    </source>
</evidence>
<accession>A0ABV1E1X0</accession>
<dbReference type="RefSeq" id="WP_349220303.1">
    <property type="nucleotide sequence ID" value="NZ_JBBMFD010000021.1"/>
</dbReference>
<evidence type="ECO:0000313" key="4">
    <source>
        <dbReference type="EMBL" id="MEQ2441292.1"/>
    </source>
</evidence>
<reference evidence="4 5" key="1">
    <citation type="submission" date="2024-03" db="EMBL/GenBank/DDBJ databases">
        <title>Human intestinal bacterial collection.</title>
        <authorList>
            <person name="Pauvert C."/>
            <person name="Hitch T.C.A."/>
            <person name="Clavel T."/>
        </authorList>
    </citation>
    <scope>NUCLEOTIDE SEQUENCE [LARGE SCALE GENOMIC DNA]</scope>
    <source>
        <strain evidence="4 5">CLA-JM-H44</strain>
    </source>
</reference>
<dbReference type="CDD" id="cd12797">
    <property type="entry name" value="M23_peptidase"/>
    <property type="match status" value="1"/>
</dbReference>
<dbReference type="Pfam" id="PF01551">
    <property type="entry name" value="Peptidase_M23"/>
    <property type="match status" value="1"/>
</dbReference>
<dbReference type="Gene3D" id="2.70.70.10">
    <property type="entry name" value="Glucose Permease (Domain IIA)"/>
    <property type="match status" value="1"/>
</dbReference>
<dbReference type="EMBL" id="JBBMFD010000021">
    <property type="protein sequence ID" value="MEQ2441292.1"/>
    <property type="molecule type" value="Genomic_DNA"/>
</dbReference>